<evidence type="ECO:0000256" key="4">
    <source>
        <dbReference type="ARBA" id="ARBA00022679"/>
    </source>
</evidence>
<dbReference type="PIRSF" id="PIRSF036525">
    <property type="entry name" value="CobF"/>
    <property type="match status" value="1"/>
</dbReference>
<dbReference type="Proteomes" id="UP001597474">
    <property type="component" value="Unassembled WGS sequence"/>
</dbReference>
<dbReference type="InterPro" id="IPR014777">
    <property type="entry name" value="4pyrrole_Mease_sub1"/>
</dbReference>
<dbReference type="InterPro" id="IPR014776">
    <property type="entry name" value="4pyrrole_Mease_sub2"/>
</dbReference>
<reference evidence="9" key="1">
    <citation type="journal article" date="2019" name="Int. J. Syst. Evol. Microbiol.">
        <title>The Global Catalogue of Microorganisms (GCM) 10K type strain sequencing project: providing services to taxonomists for standard genome sequencing and annotation.</title>
        <authorList>
            <consortium name="The Broad Institute Genomics Platform"/>
            <consortium name="The Broad Institute Genome Sequencing Center for Infectious Disease"/>
            <person name="Wu L."/>
            <person name="Ma J."/>
        </authorList>
    </citation>
    <scope>NUCLEOTIDE SEQUENCE [LARGE SCALE GENOMIC DNA]</scope>
    <source>
        <strain evidence="9">TISTR 2562</strain>
    </source>
</reference>
<evidence type="ECO:0000256" key="5">
    <source>
        <dbReference type="ARBA" id="ARBA00022691"/>
    </source>
</evidence>
<comment type="pathway">
    <text evidence="1">Cofactor biosynthesis; adenosylcobalamin biosynthesis.</text>
</comment>
<keyword evidence="3 6" id="KW-0489">Methyltransferase</keyword>
<dbReference type="PANTHER" id="PTHR43467">
    <property type="entry name" value="COBALT-PRECORRIN-2 C(20)-METHYLTRANSFERASE"/>
    <property type="match status" value="1"/>
</dbReference>
<dbReference type="Gene3D" id="3.40.1010.10">
    <property type="entry name" value="Cobalt-precorrin-4 Transmethylase, Domain 1"/>
    <property type="match status" value="1"/>
</dbReference>
<comment type="caution">
    <text evidence="8">The sequence shown here is derived from an EMBL/GenBank/DDBJ whole genome shotgun (WGS) entry which is preliminary data.</text>
</comment>
<dbReference type="GO" id="GO:0043819">
    <property type="term" value="F:precorrin-6A synthase (deacetylating) activity"/>
    <property type="evidence" value="ECO:0007669"/>
    <property type="project" value="UniProtKB-EC"/>
</dbReference>
<dbReference type="NCBIfam" id="TIGR02434">
    <property type="entry name" value="CobF"/>
    <property type="match status" value="1"/>
</dbReference>
<keyword evidence="9" id="KW-1185">Reference proteome</keyword>
<dbReference type="InterPro" id="IPR012797">
    <property type="entry name" value="CobF"/>
</dbReference>
<evidence type="ECO:0000256" key="3">
    <source>
        <dbReference type="ARBA" id="ARBA00022603"/>
    </source>
</evidence>
<evidence type="ECO:0000313" key="9">
    <source>
        <dbReference type="Proteomes" id="UP001597474"/>
    </source>
</evidence>
<evidence type="ECO:0000259" key="7">
    <source>
        <dbReference type="Pfam" id="PF00590"/>
    </source>
</evidence>
<keyword evidence="4 6" id="KW-0808">Transferase</keyword>
<keyword evidence="2" id="KW-0169">Cobalamin biosynthesis</keyword>
<dbReference type="RefSeq" id="WP_386375847.1">
    <property type="nucleotide sequence ID" value="NZ_JBHUMP010000024.1"/>
</dbReference>
<comment type="catalytic activity">
    <reaction evidence="6">
        <text>precorrin-5 + S-adenosyl-L-methionine + H2O = precorrin-6A + acetate + S-adenosyl-L-homocysteine + 2 H(+)</text>
        <dbReference type="Rhea" id="RHEA:18261"/>
        <dbReference type="ChEBI" id="CHEBI:15377"/>
        <dbReference type="ChEBI" id="CHEBI:15378"/>
        <dbReference type="ChEBI" id="CHEBI:30089"/>
        <dbReference type="ChEBI" id="CHEBI:57856"/>
        <dbReference type="ChEBI" id="CHEBI:59789"/>
        <dbReference type="ChEBI" id="CHEBI:77871"/>
        <dbReference type="ChEBI" id="CHEBI:77872"/>
        <dbReference type="EC" id="2.1.1.152"/>
    </reaction>
</comment>
<evidence type="ECO:0000256" key="1">
    <source>
        <dbReference type="ARBA" id="ARBA00004953"/>
    </source>
</evidence>
<evidence type="ECO:0000313" key="8">
    <source>
        <dbReference type="EMBL" id="MFD2741422.1"/>
    </source>
</evidence>
<proteinExistence type="predicted"/>
<dbReference type="Gene3D" id="3.30.950.10">
    <property type="entry name" value="Methyltransferase, Cobalt-precorrin-4 Transmethylase, Domain 2"/>
    <property type="match status" value="1"/>
</dbReference>
<protein>
    <recommendedName>
        <fullName evidence="6">Precorrin-6A synthase [deacetylating]</fullName>
        <ecNumber evidence="6">2.1.1.152</ecNumber>
    </recommendedName>
</protein>
<comment type="function">
    <text evidence="6">Catalyzes the methylation of C-1 in precorrin-5 and the subsequent extrusion of acetic acid from the resulting intermediate to form cobalt-precorrin-6A.</text>
</comment>
<keyword evidence="5 6" id="KW-0949">S-adenosyl-L-methionine</keyword>
<dbReference type="InterPro" id="IPR035996">
    <property type="entry name" value="4pyrrol_Methylase_sf"/>
</dbReference>
<dbReference type="CDD" id="cd11643">
    <property type="entry name" value="Precorrin-6A-synthase"/>
    <property type="match status" value="1"/>
</dbReference>
<gene>
    <name evidence="8" type="primary">cobF</name>
    <name evidence="8" type="ORF">ACFSUD_17760</name>
</gene>
<feature type="domain" description="Tetrapyrrole methylase" evidence="7">
    <location>
        <begin position="4"/>
        <end position="219"/>
    </location>
</feature>
<accession>A0ABW5U6I8</accession>
<dbReference type="GO" id="GO:0032259">
    <property type="term" value="P:methylation"/>
    <property type="evidence" value="ECO:0007669"/>
    <property type="project" value="UniProtKB-KW"/>
</dbReference>
<name>A0ABW5U6I8_9RHOB</name>
<sequence>MNMKLTLIGIGTGNPEHLTLQAIRAINAQDLILIPRKGAGKSDLAGLRRAICAEVLSNDATRIVEFDLPVRDEAIADYRERVDRWHDAIAHQWQGAITPGARKVALLVWGDAALYDSTLRIAARLDPTPELEVIPGITSLQALTAAHAIPLNEIGAPFVVTTGRQLRDNGWPEGVDTAVVMLDGECSFQSLPPEGLEIWWGAYVGMKEEITRAGALAEVAGEIIAKRAEARARHGWIMDIYLLRKGGWRRFPAGN</sequence>
<dbReference type="InterPro" id="IPR000878">
    <property type="entry name" value="4pyrrol_Mease"/>
</dbReference>
<dbReference type="SUPFAM" id="SSF53790">
    <property type="entry name" value="Tetrapyrrole methylase"/>
    <property type="match status" value="1"/>
</dbReference>
<organism evidence="8 9">
    <name type="scientific">Sulfitobacter aestuarii</name>
    <dbReference type="NCBI Taxonomy" id="2161676"/>
    <lineage>
        <taxon>Bacteria</taxon>
        <taxon>Pseudomonadati</taxon>
        <taxon>Pseudomonadota</taxon>
        <taxon>Alphaproteobacteria</taxon>
        <taxon>Rhodobacterales</taxon>
        <taxon>Roseobacteraceae</taxon>
        <taxon>Sulfitobacter</taxon>
    </lineage>
</organism>
<evidence type="ECO:0000256" key="2">
    <source>
        <dbReference type="ARBA" id="ARBA00022573"/>
    </source>
</evidence>
<dbReference type="Pfam" id="PF00590">
    <property type="entry name" value="TP_methylase"/>
    <property type="match status" value="1"/>
</dbReference>
<dbReference type="PANTHER" id="PTHR43467:SF1">
    <property type="entry name" value="PRECORRIN-6A SYNTHASE [DEACETYLATING]"/>
    <property type="match status" value="1"/>
</dbReference>
<evidence type="ECO:0000256" key="6">
    <source>
        <dbReference type="PIRNR" id="PIRNR036525"/>
    </source>
</evidence>
<dbReference type="EMBL" id="JBHUMP010000024">
    <property type="protein sequence ID" value="MFD2741422.1"/>
    <property type="molecule type" value="Genomic_DNA"/>
</dbReference>
<dbReference type="EC" id="2.1.1.152" evidence="6"/>